<gene>
    <name evidence="8" type="ORF">EV700_2406</name>
</gene>
<feature type="domain" description="Response regulatory" evidence="7">
    <location>
        <begin position="5"/>
        <end position="121"/>
    </location>
</feature>
<evidence type="ECO:0000313" key="9">
    <source>
        <dbReference type="Proteomes" id="UP000292423"/>
    </source>
</evidence>
<dbReference type="GO" id="GO:0003677">
    <property type="term" value="F:DNA binding"/>
    <property type="evidence" value="ECO:0007669"/>
    <property type="project" value="UniProtKB-KW"/>
</dbReference>
<dbReference type="InterPro" id="IPR011006">
    <property type="entry name" value="CheY-like_superfamily"/>
</dbReference>
<dbReference type="InterPro" id="IPR000792">
    <property type="entry name" value="Tscrpt_reg_LuxR_C"/>
</dbReference>
<dbReference type="OrthoDB" id="9796655at2"/>
<dbReference type="AlphaFoldDB" id="A0A4Q7YNA7"/>
<keyword evidence="4" id="KW-0804">Transcription</keyword>
<dbReference type="CDD" id="cd06170">
    <property type="entry name" value="LuxR_C_like"/>
    <property type="match status" value="1"/>
</dbReference>
<dbReference type="InterPro" id="IPR016032">
    <property type="entry name" value="Sig_transdc_resp-reg_C-effctor"/>
</dbReference>
<feature type="domain" description="HTH luxR-type" evidence="6">
    <location>
        <begin position="148"/>
        <end position="213"/>
    </location>
</feature>
<dbReference type="PROSITE" id="PS50110">
    <property type="entry name" value="RESPONSE_REGULATORY"/>
    <property type="match status" value="1"/>
</dbReference>
<proteinExistence type="predicted"/>
<evidence type="ECO:0000256" key="3">
    <source>
        <dbReference type="ARBA" id="ARBA00023125"/>
    </source>
</evidence>
<dbReference type="SUPFAM" id="SSF46894">
    <property type="entry name" value="C-terminal effector domain of the bipartite response regulators"/>
    <property type="match status" value="1"/>
</dbReference>
<evidence type="ECO:0000259" key="6">
    <source>
        <dbReference type="PROSITE" id="PS50043"/>
    </source>
</evidence>
<dbReference type="PRINTS" id="PR00038">
    <property type="entry name" value="HTHLUXR"/>
</dbReference>
<dbReference type="Proteomes" id="UP000292423">
    <property type="component" value="Unassembled WGS sequence"/>
</dbReference>
<dbReference type="GO" id="GO:0006355">
    <property type="term" value="P:regulation of DNA-templated transcription"/>
    <property type="evidence" value="ECO:0007669"/>
    <property type="project" value="InterPro"/>
</dbReference>
<accession>A0A4Q7YNA7</accession>
<organism evidence="8 9">
    <name type="scientific">Fluviicoccus keumensis</name>
    <dbReference type="NCBI Taxonomy" id="1435465"/>
    <lineage>
        <taxon>Bacteria</taxon>
        <taxon>Pseudomonadati</taxon>
        <taxon>Pseudomonadota</taxon>
        <taxon>Gammaproteobacteria</taxon>
        <taxon>Moraxellales</taxon>
        <taxon>Moraxellaceae</taxon>
        <taxon>Fluviicoccus</taxon>
    </lineage>
</organism>
<feature type="modified residue" description="4-aspartylphosphate" evidence="5">
    <location>
        <position position="56"/>
    </location>
</feature>
<protein>
    <submittedName>
        <fullName evidence="8">LuxR family two component transcriptional regulator</fullName>
    </submittedName>
</protein>
<dbReference type="RefSeq" id="WP_130414081.1">
    <property type="nucleotide sequence ID" value="NZ_SHKX01000013.1"/>
</dbReference>
<evidence type="ECO:0000256" key="4">
    <source>
        <dbReference type="ARBA" id="ARBA00023163"/>
    </source>
</evidence>
<keyword evidence="9" id="KW-1185">Reference proteome</keyword>
<dbReference type="Pfam" id="PF00196">
    <property type="entry name" value="GerE"/>
    <property type="match status" value="1"/>
</dbReference>
<comment type="caution">
    <text evidence="8">The sequence shown here is derived from an EMBL/GenBank/DDBJ whole genome shotgun (WGS) entry which is preliminary data.</text>
</comment>
<dbReference type="InterPro" id="IPR039420">
    <property type="entry name" value="WalR-like"/>
</dbReference>
<dbReference type="InterPro" id="IPR058245">
    <property type="entry name" value="NreC/VraR/RcsB-like_REC"/>
</dbReference>
<dbReference type="PROSITE" id="PS50043">
    <property type="entry name" value="HTH_LUXR_2"/>
    <property type="match status" value="1"/>
</dbReference>
<dbReference type="SUPFAM" id="SSF52172">
    <property type="entry name" value="CheY-like"/>
    <property type="match status" value="1"/>
</dbReference>
<evidence type="ECO:0000256" key="2">
    <source>
        <dbReference type="ARBA" id="ARBA00023015"/>
    </source>
</evidence>
<name>A0A4Q7YNA7_9GAMM</name>
<dbReference type="SMART" id="SM00421">
    <property type="entry name" value="HTH_LUXR"/>
    <property type="match status" value="1"/>
</dbReference>
<dbReference type="Gene3D" id="3.40.50.2300">
    <property type="match status" value="1"/>
</dbReference>
<sequence length="216" mass="23576">MSPIRILLVDDHTLFRSGVRALLQRQTDIEIAGEAGEGSEALKLIRSLKPDLVLLDLNMPGLSGLEVLKLALEENPQQAIIMLTLSEDSRDLMVALQTGARGYLLKNSNVDYLVNAIRMVATGGTAIQPEMAGSLAAGLRQMRKEEQEPEEKEHLTAREKEVLKLVAAGQSNKEIARALDIGESTVKFHIQSILRKLNLTSRVQAAVYAAQGKGEV</sequence>
<evidence type="ECO:0000259" key="7">
    <source>
        <dbReference type="PROSITE" id="PS50110"/>
    </source>
</evidence>
<evidence type="ECO:0000313" key="8">
    <source>
        <dbReference type="EMBL" id="RZU38474.1"/>
    </source>
</evidence>
<keyword evidence="3" id="KW-0238">DNA-binding</keyword>
<keyword evidence="1 5" id="KW-0597">Phosphoprotein</keyword>
<dbReference type="CDD" id="cd17535">
    <property type="entry name" value="REC_NarL-like"/>
    <property type="match status" value="1"/>
</dbReference>
<dbReference type="PANTHER" id="PTHR43214">
    <property type="entry name" value="TWO-COMPONENT RESPONSE REGULATOR"/>
    <property type="match status" value="1"/>
</dbReference>
<dbReference type="PROSITE" id="PS00622">
    <property type="entry name" value="HTH_LUXR_1"/>
    <property type="match status" value="1"/>
</dbReference>
<dbReference type="Pfam" id="PF00072">
    <property type="entry name" value="Response_reg"/>
    <property type="match status" value="1"/>
</dbReference>
<dbReference type="SMART" id="SM00448">
    <property type="entry name" value="REC"/>
    <property type="match status" value="1"/>
</dbReference>
<dbReference type="EMBL" id="SHKX01000013">
    <property type="protein sequence ID" value="RZU38474.1"/>
    <property type="molecule type" value="Genomic_DNA"/>
</dbReference>
<evidence type="ECO:0000256" key="1">
    <source>
        <dbReference type="ARBA" id="ARBA00022553"/>
    </source>
</evidence>
<dbReference type="GO" id="GO:0000160">
    <property type="term" value="P:phosphorelay signal transduction system"/>
    <property type="evidence" value="ECO:0007669"/>
    <property type="project" value="InterPro"/>
</dbReference>
<dbReference type="PANTHER" id="PTHR43214:SF41">
    <property type="entry name" value="NITRATE_NITRITE RESPONSE REGULATOR PROTEIN NARP"/>
    <property type="match status" value="1"/>
</dbReference>
<dbReference type="InterPro" id="IPR001789">
    <property type="entry name" value="Sig_transdc_resp-reg_receiver"/>
</dbReference>
<keyword evidence="2" id="KW-0805">Transcription regulation</keyword>
<evidence type="ECO:0000256" key="5">
    <source>
        <dbReference type="PROSITE-ProRule" id="PRU00169"/>
    </source>
</evidence>
<reference evidence="8 9" key="1">
    <citation type="submission" date="2019-02" db="EMBL/GenBank/DDBJ databases">
        <title>Genomic Encyclopedia of Type Strains, Phase IV (KMG-IV): sequencing the most valuable type-strain genomes for metagenomic binning, comparative biology and taxonomic classification.</title>
        <authorList>
            <person name="Goeker M."/>
        </authorList>
    </citation>
    <scope>NUCLEOTIDE SEQUENCE [LARGE SCALE GENOMIC DNA]</scope>
    <source>
        <strain evidence="8 9">DSM 105135</strain>
    </source>
</reference>